<keyword evidence="1" id="KW-0862">Zinc</keyword>
<evidence type="ECO:0000256" key="1">
    <source>
        <dbReference type="PIRSR" id="PIRSR605301-1"/>
    </source>
</evidence>
<gene>
    <name evidence="3" type="ORF">DGAL_LOCUS13973</name>
</gene>
<dbReference type="InterPro" id="IPR036703">
    <property type="entry name" value="MOB_kinase_act_sf"/>
</dbReference>
<feature type="region of interest" description="Disordered" evidence="2">
    <location>
        <begin position="301"/>
        <end position="376"/>
    </location>
</feature>
<accession>A0A8J2RVV8</accession>
<reference evidence="3" key="1">
    <citation type="submission" date="2021-11" db="EMBL/GenBank/DDBJ databases">
        <authorList>
            <person name="Schell T."/>
        </authorList>
    </citation>
    <scope>NUCLEOTIDE SEQUENCE</scope>
    <source>
        <strain evidence="3">M5</strain>
    </source>
</reference>
<keyword evidence="1" id="KW-0479">Metal-binding</keyword>
<keyword evidence="4" id="KW-1185">Reference proteome</keyword>
<dbReference type="Proteomes" id="UP000789390">
    <property type="component" value="Unassembled WGS sequence"/>
</dbReference>
<dbReference type="SMART" id="SM01388">
    <property type="entry name" value="Mob1_phocein"/>
    <property type="match status" value="1"/>
</dbReference>
<feature type="binding site" evidence="1">
    <location>
        <position position="168"/>
    </location>
    <ligand>
        <name>Zn(2+)</name>
        <dbReference type="ChEBI" id="CHEBI:29105"/>
    </ligand>
</feature>
<protein>
    <recommendedName>
        <fullName evidence="5">MOB kinase activator-like 2</fullName>
    </recommendedName>
</protein>
<feature type="binding site" evidence="1">
    <location>
        <position position="163"/>
    </location>
    <ligand>
        <name>Zn(2+)</name>
        <dbReference type="ChEBI" id="CHEBI:29105"/>
    </ligand>
</feature>
<name>A0A8J2RVV8_9CRUS</name>
<evidence type="ECO:0008006" key="5">
    <source>
        <dbReference type="Google" id="ProtNLM"/>
    </source>
</evidence>
<comment type="caution">
    <text evidence="3">The sequence shown here is derived from an EMBL/GenBank/DDBJ whole genome shotgun (WGS) entry which is preliminary data.</text>
</comment>
<proteinExistence type="predicted"/>
<organism evidence="3 4">
    <name type="scientific">Daphnia galeata</name>
    <dbReference type="NCBI Taxonomy" id="27404"/>
    <lineage>
        <taxon>Eukaryota</taxon>
        <taxon>Metazoa</taxon>
        <taxon>Ecdysozoa</taxon>
        <taxon>Arthropoda</taxon>
        <taxon>Crustacea</taxon>
        <taxon>Branchiopoda</taxon>
        <taxon>Diplostraca</taxon>
        <taxon>Cladocera</taxon>
        <taxon>Anomopoda</taxon>
        <taxon>Daphniidae</taxon>
        <taxon>Daphnia</taxon>
    </lineage>
</organism>
<dbReference type="AlphaFoldDB" id="A0A8J2RVV8"/>
<feature type="compositionally biased region" description="Polar residues" evidence="2">
    <location>
        <begin position="311"/>
        <end position="338"/>
    </location>
</feature>
<dbReference type="Pfam" id="PF03637">
    <property type="entry name" value="Mob1_phocein"/>
    <property type="match status" value="1"/>
</dbReference>
<dbReference type="PANTHER" id="PTHR22599">
    <property type="entry name" value="MPS ONE BINDER KINASE ACTIVATOR-LIKE MOB"/>
    <property type="match status" value="1"/>
</dbReference>
<feature type="binding site" evidence="1">
    <location>
        <position position="248"/>
    </location>
    <ligand>
        <name>Zn(2+)</name>
        <dbReference type="ChEBI" id="CHEBI:29105"/>
    </ligand>
</feature>
<dbReference type="InterPro" id="IPR005301">
    <property type="entry name" value="MOB_kinase_act_fam"/>
</dbReference>
<dbReference type="SUPFAM" id="SSF101152">
    <property type="entry name" value="Mob1/phocein"/>
    <property type="match status" value="1"/>
</dbReference>
<evidence type="ECO:0000313" key="4">
    <source>
        <dbReference type="Proteomes" id="UP000789390"/>
    </source>
</evidence>
<dbReference type="Gene3D" id="1.20.140.30">
    <property type="entry name" value="MOB kinase activator"/>
    <property type="match status" value="1"/>
</dbReference>
<evidence type="ECO:0000313" key="3">
    <source>
        <dbReference type="EMBL" id="CAH0110406.1"/>
    </source>
</evidence>
<sequence>MWSGVMVSLSSSVPVVKMEGLVKLCAESLHFVLLGLCTRKARRKEKADVAGVTGGSNAGLGGGGGGGLGLSGTVSLPGGGVGNGPSTLVGGLVSHTGAHGQYGDAEHKLYLESTVLERKVPEADLRQLIDLPPGLDLNEWLASHTIAFFEHVNLLYGAVSEYCTPTSCPDMLGPGQRQYTWIDERGKKIRLSAPQYIDYVMTYAQRTVNDEGIFPTKFAHEFPATYETVLRKIQRLLFHVVAHLYHRHFRELLLLGLHSHLHGLFAHLILFNSRFRLIDDKETEILNDLVIALRLQTTDDEVKGATPTPPVANSRSSQPSPQPLDSASASGSDPTTATDGHLDECGHHIIRSGSGHDPPIHLGTLSPEVVSTVESR</sequence>
<dbReference type="EMBL" id="CAKKLH010000303">
    <property type="protein sequence ID" value="CAH0110406.1"/>
    <property type="molecule type" value="Genomic_DNA"/>
</dbReference>
<evidence type="ECO:0000256" key="2">
    <source>
        <dbReference type="SAM" id="MobiDB-lite"/>
    </source>
</evidence>
<dbReference type="OrthoDB" id="8170117at2759"/>
<feature type="binding site" evidence="1">
    <location>
        <position position="243"/>
    </location>
    <ligand>
        <name>Zn(2+)</name>
        <dbReference type="ChEBI" id="CHEBI:29105"/>
    </ligand>
</feature>